<protein>
    <submittedName>
        <fullName evidence="1">Uncharacterized protein</fullName>
    </submittedName>
</protein>
<gene>
    <name evidence="1" type="ORF">QO011_000712</name>
</gene>
<accession>A0ABU0J3D1</accession>
<dbReference type="RefSeq" id="WP_307267762.1">
    <property type="nucleotide sequence ID" value="NZ_JAUSVX010000001.1"/>
</dbReference>
<dbReference type="Proteomes" id="UP001242480">
    <property type="component" value="Unassembled WGS sequence"/>
</dbReference>
<sequence>MNESIYVSPDGRLRLSVLREDDGDTIIGFEGFPWHTHGDLLLGAYGDSEAAAIESFVDELTSDRLAIAIISSNGKITDIQVTDDPELESQNLAEGETVEIRHWSAGLSA</sequence>
<evidence type="ECO:0000313" key="1">
    <source>
        <dbReference type="EMBL" id="MDQ0467717.1"/>
    </source>
</evidence>
<evidence type="ECO:0000313" key="2">
    <source>
        <dbReference type="Proteomes" id="UP001242480"/>
    </source>
</evidence>
<dbReference type="EMBL" id="JAUSVX010000001">
    <property type="protein sequence ID" value="MDQ0467717.1"/>
    <property type="molecule type" value="Genomic_DNA"/>
</dbReference>
<reference evidence="1 2" key="1">
    <citation type="submission" date="2023-07" db="EMBL/GenBank/DDBJ databases">
        <title>Genomic Encyclopedia of Type Strains, Phase IV (KMG-IV): sequencing the most valuable type-strain genomes for metagenomic binning, comparative biology and taxonomic classification.</title>
        <authorList>
            <person name="Goeker M."/>
        </authorList>
    </citation>
    <scope>NUCLEOTIDE SEQUENCE [LARGE SCALE GENOMIC DNA]</scope>
    <source>
        <strain evidence="1 2">DSM 19619</strain>
    </source>
</reference>
<organism evidence="1 2">
    <name type="scientific">Labrys wisconsinensis</name>
    <dbReference type="NCBI Taxonomy" id="425677"/>
    <lineage>
        <taxon>Bacteria</taxon>
        <taxon>Pseudomonadati</taxon>
        <taxon>Pseudomonadota</taxon>
        <taxon>Alphaproteobacteria</taxon>
        <taxon>Hyphomicrobiales</taxon>
        <taxon>Xanthobacteraceae</taxon>
        <taxon>Labrys</taxon>
    </lineage>
</organism>
<proteinExistence type="predicted"/>
<comment type="caution">
    <text evidence="1">The sequence shown here is derived from an EMBL/GenBank/DDBJ whole genome shotgun (WGS) entry which is preliminary data.</text>
</comment>
<name>A0ABU0J3D1_9HYPH</name>
<keyword evidence="2" id="KW-1185">Reference proteome</keyword>